<dbReference type="AlphaFoldDB" id="A0A8J3A480"/>
<gene>
    <name evidence="2" type="ORF">GCM10011355_19310</name>
</gene>
<sequence length="85" mass="9136">MLPPELVAVDLAITQGIPDTPLGLSLVAPQFPRSVDVLIHHPLTRKMLTHFPTSPKGEVEAKPLPSRDAHPLPLGEVKICTANFG</sequence>
<organism evidence="2 3">
    <name type="scientific">Aquisalinus luteolus</name>
    <dbReference type="NCBI Taxonomy" id="1566827"/>
    <lineage>
        <taxon>Bacteria</taxon>
        <taxon>Pseudomonadati</taxon>
        <taxon>Pseudomonadota</taxon>
        <taxon>Alphaproteobacteria</taxon>
        <taxon>Parvularculales</taxon>
        <taxon>Parvularculaceae</taxon>
        <taxon>Aquisalinus</taxon>
    </lineage>
</organism>
<name>A0A8J3A480_9PROT</name>
<evidence type="ECO:0000313" key="2">
    <source>
        <dbReference type="EMBL" id="GGH97628.1"/>
    </source>
</evidence>
<evidence type="ECO:0000256" key="1">
    <source>
        <dbReference type="SAM" id="MobiDB-lite"/>
    </source>
</evidence>
<dbReference type="Proteomes" id="UP000621856">
    <property type="component" value="Unassembled WGS sequence"/>
</dbReference>
<feature type="region of interest" description="Disordered" evidence="1">
    <location>
        <begin position="49"/>
        <end position="70"/>
    </location>
</feature>
<reference evidence="2" key="1">
    <citation type="journal article" date="2014" name="Int. J. Syst. Evol. Microbiol.">
        <title>Complete genome sequence of Corynebacterium casei LMG S-19264T (=DSM 44701T), isolated from a smear-ripened cheese.</title>
        <authorList>
            <consortium name="US DOE Joint Genome Institute (JGI-PGF)"/>
            <person name="Walter F."/>
            <person name="Albersmeier A."/>
            <person name="Kalinowski J."/>
            <person name="Ruckert C."/>
        </authorList>
    </citation>
    <scope>NUCLEOTIDE SEQUENCE</scope>
    <source>
        <strain evidence="2">CGMCC 1.14984</strain>
    </source>
</reference>
<proteinExistence type="predicted"/>
<comment type="caution">
    <text evidence="2">The sequence shown here is derived from an EMBL/GenBank/DDBJ whole genome shotgun (WGS) entry which is preliminary data.</text>
</comment>
<evidence type="ECO:0000313" key="3">
    <source>
        <dbReference type="Proteomes" id="UP000621856"/>
    </source>
</evidence>
<accession>A0A8J3A480</accession>
<feature type="compositionally biased region" description="Basic and acidic residues" evidence="1">
    <location>
        <begin position="57"/>
        <end position="70"/>
    </location>
</feature>
<reference evidence="2" key="2">
    <citation type="submission" date="2020-09" db="EMBL/GenBank/DDBJ databases">
        <authorList>
            <person name="Sun Q."/>
            <person name="Zhou Y."/>
        </authorList>
    </citation>
    <scope>NUCLEOTIDE SEQUENCE</scope>
    <source>
        <strain evidence="2">CGMCC 1.14984</strain>
    </source>
</reference>
<dbReference type="EMBL" id="BMGZ01000002">
    <property type="protein sequence ID" value="GGH97628.1"/>
    <property type="molecule type" value="Genomic_DNA"/>
</dbReference>
<protein>
    <submittedName>
        <fullName evidence="2">Uncharacterized protein</fullName>
    </submittedName>
</protein>